<organism evidence="1">
    <name type="scientific">marine sediment metagenome</name>
    <dbReference type="NCBI Taxonomy" id="412755"/>
    <lineage>
        <taxon>unclassified sequences</taxon>
        <taxon>metagenomes</taxon>
        <taxon>ecological metagenomes</taxon>
    </lineage>
</organism>
<dbReference type="AlphaFoldDB" id="A0A0F9V0C6"/>
<dbReference type="EMBL" id="LAZR01000486">
    <property type="protein sequence ID" value="KKN66961.1"/>
    <property type="molecule type" value="Genomic_DNA"/>
</dbReference>
<name>A0A0F9V0C6_9ZZZZ</name>
<proteinExistence type="predicted"/>
<gene>
    <name evidence="1" type="ORF">LCGC14_0466410</name>
</gene>
<protein>
    <recommendedName>
        <fullName evidence="2">YqgF/RNase H-like domain-containing protein</fullName>
    </recommendedName>
</protein>
<sequence length="125" mass="14899">MIIMSIDPGVHAGCVAYNFTERRLIHSATLIMRNVIGMLRWQDPQHIVIESPPKIVEFSTIYMEHYYKILREYPKVNKILPGLWKPIAKAQKWKFKYGRTKHEKDAYNMMRYWILTKLKTNIGDM</sequence>
<comment type="caution">
    <text evidence="1">The sequence shown here is derived from an EMBL/GenBank/DDBJ whole genome shotgun (WGS) entry which is preliminary data.</text>
</comment>
<evidence type="ECO:0000313" key="1">
    <source>
        <dbReference type="EMBL" id="KKN66961.1"/>
    </source>
</evidence>
<reference evidence="1" key="1">
    <citation type="journal article" date="2015" name="Nature">
        <title>Complex archaea that bridge the gap between prokaryotes and eukaryotes.</title>
        <authorList>
            <person name="Spang A."/>
            <person name="Saw J.H."/>
            <person name="Jorgensen S.L."/>
            <person name="Zaremba-Niedzwiedzka K."/>
            <person name="Martijn J."/>
            <person name="Lind A.E."/>
            <person name="van Eijk R."/>
            <person name="Schleper C."/>
            <person name="Guy L."/>
            <person name="Ettema T.J."/>
        </authorList>
    </citation>
    <scope>NUCLEOTIDE SEQUENCE</scope>
</reference>
<accession>A0A0F9V0C6</accession>
<evidence type="ECO:0008006" key="2">
    <source>
        <dbReference type="Google" id="ProtNLM"/>
    </source>
</evidence>